<evidence type="ECO:0000313" key="2">
    <source>
        <dbReference type="EMBL" id="KAJ8315610.1"/>
    </source>
</evidence>
<sequence length="125" mass="14192">MYVMNVKLTGMETPRPLDIAELCLYKALVIQNGLADPETVKLCFLTLHLRKDRPILRLWEYNPTDEMEKAIREADVDKMIDAGKVSQYHELWKHNTILLPGPTVAAPDKSSNLGSTRYGASEQYS</sequence>
<dbReference type="Proteomes" id="UP001217089">
    <property type="component" value="Unassembled WGS sequence"/>
</dbReference>
<accession>A0ABQ9FH60</accession>
<protein>
    <submittedName>
        <fullName evidence="2">Uncharacterized protein</fullName>
    </submittedName>
</protein>
<name>A0ABQ9FH60_TEGGR</name>
<gene>
    <name evidence="2" type="ORF">KUTeg_007760</name>
</gene>
<comment type="caution">
    <text evidence="2">The sequence shown here is derived from an EMBL/GenBank/DDBJ whole genome shotgun (WGS) entry which is preliminary data.</text>
</comment>
<dbReference type="EMBL" id="JARBDR010000337">
    <property type="protein sequence ID" value="KAJ8315610.1"/>
    <property type="molecule type" value="Genomic_DNA"/>
</dbReference>
<evidence type="ECO:0000256" key="1">
    <source>
        <dbReference type="SAM" id="MobiDB-lite"/>
    </source>
</evidence>
<keyword evidence="3" id="KW-1185">Reference proteome</keyword>
<evidence type="ECO:0000313" key="3">
    <source>
        <dbReference type="Proteomes" id="UP001217089"/>
    </source>
</evidence>
<proteinExistence type="predicted"/>
<reference evidence="2 3" key="1">
    <citation type="submission" date="2022-12" db="EMBL/GenBank/DDBJ databases">
        <title>Chromosome-level genome of Tegillarca granosa.</title>
        <authorList>
            <person name="Kim J."/>
        </authorList>
    </citation>
    <scope>NUCLEOTIDE SEQUENCE [LARGE SCALE GENOMIC DNA]</scope>
    <source>
        <strain evidence="2">Teg-2019</strain>
        <tissue evidence="2">Adductor muscle</tissue>
    </source>
</reference>
<feature type="region of interest" description="Disordered" evidence="1">
    <location>
        <begin position="101"/>
        <end position="125"/>
    </location>
</feature>
<organism evidence="2 3">
    <name type="scientific">Tegillarca granosa</name>
    <name type="common">Malaysian cockle</name>
    <name type="synonym">Anadara granosa</name>
    <dbReference type="NCBI Taxonomy" id="220873"/>
    <lineage>
        <taxon>Eukaryota</taxon>
        <taxon>Metazoa</taxon>
        <taxon>Spiralia</taxon>
        <taxon>Lophotrochozoa</taxon>
        <taxon>Mollusca</taxon>
        <taxon>Bivalvia</taxon>
        <taxon>Autobranchia</taxon>
        <taxon>Pteriomorphia</taxon>
        <taxon>Arcoida</taxon>
        <taxon>Arcoidea</taxon>
        <taxon>Arcidae</taxon>
        <taxon>Tegillarca</taxon>
    </lineage>
</organism>